<keyword evidence="3" id="KW-0675">Receptor</keyword>
<dbReference type="InterPro" id="IPR050927">
    <property type="entry name" value="TRPM"/>
</dbReference>
<dbReference type="Pfam" id="PF18139">
    <property type="entry name" value="LSDAT_euk"/>
    <property type="match status" value="1"/>
</dbReference>
<organism evidence="3 4">
    <name type="scientific">Echinococcus granulosus</name>
    <name type="common">Hydatid tapeworm</name>
    <dbReference type="NCBI Taxonomy" id="6210"/>
    <lineage>
        <taxon>Eukaryota</taxon>
        <taxon>Metazoa</taxon>
        <taxon>Spiralia</taxon>
        <taxon>Lophotrochozoa</taxon>
        <taxon>Platyhelminthes</taxon>
        <taxon>Cestoda</taxon>
        <taxon>Eucestoda</taxon>
        <taxon>Cyclophyllidea</taxon>
        <taxon>Taeniidae</taxon>
        <taxon>Echinococcus</taxon>
        <taxon>Echinococcus granulosus group</taxon>
    </lineage>
</organism>
<protein>
    <submittedName>
        <fullName evidence="3">Transient receptor potential cation channel subfamily M member 2</fullName>
    </submittedName>
</protein>
<dbReference type="RefSeq" id="XP_024353744.1">
    <property type="nucleotide sequence ID" value="XM_024491929.1"/>
</dbReference>
<dbReference type="Proteomes" id="UP000019149">
    <property type="component" value="Unassembled WGS sequence"/>
</dbReference>
<accession>W6UN62</accession>
<dbReference type="KEGG" id="egl:EGR_02680"/>
<gene>
    <name evidence="3" type="ORF">EGR_02680</name>
</gene>
<feature type="region of interest" description="Disordered" evidence="1">
    <location>
        <begin position="21"/>
        <end position="49"/>
    </location>
</feature>
<name>W6UN62_ECHGR</name>
<dbReference type="OrthoDB" id="9994106at2759"/>
<reference evidence="3 4" key="1">
    <citation type="journal article" date="2013" name="Nat. Genet.">
        <title>The genome of the hydatid tapeworm Echinococcus granulosus.</title>
        <authorList>
            <person name="Zheng H."/>
            <person name="Zhang W."/>
            <person name="Zhang L."/>
            <person name="Zhang Z."/>
            <person name="Li J."/>
            <person name="Lu G."/>
            <person name="Zhu Y."/>
            <person name="Wang Y."/>
            <person name="Huang Y."/>
            <person name="Liu J."/>
            <person name="Kang H."/>
            <person name="Chen J."/>
            <person name="Wang L."/>
            <person name="Chen A."/>
            <person name="Yu S."/>
            <person name="Gao Z."/>
            <person name="Jin L."/>
            <person name="Gu W."/>
            <person name="Wang Z."/>
            <person name="Zhao L."/>
            <person name="Shi B."/>
            <person name="Wen H."/>
            <person name="Lin R."/>
            <person name="Jones M.K."/>
            <person name="Brejova B."/>
            <person name="Vinar T."/>
            <person name="Zhao G."/>
            <person name="McManus D.P."/>
            <person name="Chen Z."/>
            <person name="Zhou Y."/>
            <person name="Wang S."/>
        </authorList>
    </citation>
    <scope>NUCLEOTIDE SEQUENCE [LARGE SCALE GENOMIC DNA]</scope>
</reference>
<dbReference type="InterPro" id="IPR041491">
    <property type="entry name" value="TRPM_SLOG"/>
</dbReference>
<dbReference type="CTD" id="36338395"/>
<evidence type="ECO:0000313" key="3">
    <source>
        <dbReference type="EMBL" id="EUB62548.1"/>
    </source>
</evidence>
<dbReference type="GeneID" id="36338395"/>
<evidence type="ECO:0000259" key="2">
    <source>
        <dbReference type="Pfam" id="PF18139"/>
    </source>
</evidence>
<comment type="caution">
    <text evidence="3">The sequence shown here is derived from an EMBL/GenBank/DDBJ whole genome shotgun (WGS) entry which is preliminary data.</text>
</comment>
<feature type="compositionally biased region" description="Polar residues" evidence="1">
    <location>
        <begin position="21"/>
        <end position="41"/>
    </location>
</feature>
<sequence length="201" mass="21963">MTDSGGGGGVGGSLLRQMSTIQHRQSRVGSTVNESSASTAHSPHALLPSASIRRPSQVHRFHGEIEFTGLNQTARFAKLSSSMSDSAIRDLLQRRWSLKPPTLIITVFGTDFEKKRKLKMIFKKGLWKAADSGCWIVTGGFQLGIMKLAGEAVRDYTDAYGGNRMLAFGISSWGCVKKNDILEAALEEVCSLFLLPRIPYS</sequence>
<dbReference type="AlphaFoldDB" id="W6UN62"/>
<proteinExistence type="predicted"/>
<keyword evidence="4" id="KW-1185">Reference proteome</keyword>
<dbReference type="STRING" id="6210.W6UN62"/>
<dbReference type="GO" id="GO:0099604">
    <property type="term" value="F:ligand-gated calcium channel activity"/>
    <property type="evidence" value="ECO:0007669"/>
    <property type="project" value="TreeGrafter"/>
</dbReference>
<dbReference type="PANTHER" id="PTHR13800:SF12">
    <property type="entry name" value="TRANSIENT RECEPTOR POTENTIAL CATION CHANNEL SUBFAMILY M MEMBER-LIKE 2"/>
    <property type="match status" value="1"/>
</dbReference>
<dbReference type="EMBL" id="APAU02000012">
    <property type="protein sequence ID" value="EUB62548.1"/>
    <property type="molecule type" value="Genomic_DNA"/>
</dbReference>
<dbReference type="GO" id="GO:0005886">
    <property type="term" value="C:plasma membrane"/>
    <property type="evidence" value="ECO:0007669"/>
    <property type="project" value="TreeGrafter"/>
</dbReference>
<feature type="domain" description="TRPM SLOG" evidence="2">
    <location>
        <begin position="74"/>
        <end position="183"/>
    </location>
</feature>
<evidence type="ECO:0000256" key="1">
    <source>
        <dbReference type="SAM" id="MobiDB-lite"/>
    </source>
</evidence>
<dbReference type="PANTHER" id="PTHR13800">
    <property type="entry name" value="TRANSIENT RECEPTOR POTENTIAL CATION CHANNEL, SUBFAMILY M, MEMBER 6"/>
    <property type="match status" value="1"/>
</dbReference>
<evidence type="ECO:0000313" key="4">
    <source>
        <dbReference type="Proteomes" id="UP000019149"/>
    </source>
</evidence>